<dbReference type="GO" id="GO:0003700">
    <property type="term" value="F:DNA-binding transcription factor activity"/>
    <property type="evidence" value="ECO:0007669"/>
    <property type="project" value="TreeGrafter"/>
</dbReference>
<dbReference type="Pfam" id="PF00440">
    <property type="entry name" value="TetR_N"/>
    <property type="match status" value="1"/>
</dbReference>
<evidence type="ECO:0000313" key="4">
    <source>
        <dbReference type="EMBL" id="HJB09919.1"/>
    </source>
</evidence>
<dbReference type="PANTHER" id="PTHR30055">
    <property type="entry name" value="HTH-TYPE TRANSCRIPTIONAL REGULATOR RUTR"/>
    <property type="match status" value="1"/>
</dbReference>
<dbReference type="Gene3D" id="1.10.357.10">
    <property type="entry name" value="Tetracycline Repressor, domain 2"/>
    <property type="match status" value="1"/>
</dbReference>
<feature type="domain" description="HTH tetR-type" evidence="3">
    <location>
        <begin position="5"/>
        <end position="64"/>
    </location>
</feature>
<organism evidence="4 5">
    <name type="scientific">Candidatus Brachybacterium merdavium</name>
    <dbReference type="NCBI Taxonomy" id="2838513"/>
    <lineage>
        <taxon>Bacteria</taxon>
        <taxon>Bacillati</taxon>
        <taxon>Actinomycetota</taxon>
        <taxon>Actinomycetes</taxon>
        <taxon>Micrococcales</taxon>
        <taxon>Dermabacteraceae</taxon>
        <taxon>Brachybacterium</taxon>
    </lineage>
</organism>
<reference evidence="4" key="2">
    <citation type="submission" date="2021-04" db="EMBL/GenBank/DDBJ databases">
        <authorList>
            <person name="Gilroy R."/>
        </authorList>
    </citation>
    <scope>NUCLEOTIDE SEQUENCE</scope>
    <source>
        <strain evidence="4">ChiHjej13B12-24818</strain>
    </source>
</reference>
<sequence>MPEELTAEERILQAALRRFAVDGLSASLRRVASDAGVSAGLIIHHYGSREKLLAACDSRVLEITRREKSGLMEGGAPEMLLQLAHAEKYAPAVGYLLRRLQAGGTIATQLVDDFVTDAAEYLEQGVEAGLLTPSRDPQARARVVTEMALGALLLQLPGERDELDLAELPIWIRDYVERIMGPVLELYTTPLLADSSLLDAYLAHRPDDPDPCTDPVKETRT</sequence>
<dbReference type="AlphaFoldDB" id="A0A9D2RN30"/>
<dbReference type="SUPFAM" id="SSF46689">
    <property type="entry name" value="Homeodomain-like"/>
    <property type="match status" value="1"/>
</dbReference>
<dbReference type="Pfam" id="PF17933">
    <property type="entry name" value="TetR_C_25"/>
    <property type="match status" value="1"/>
</dbReference>
<evidence type="ECO:0000313" key="5">
    <source>
        <dbReference type="Proteomes" id="UP000823823"/>
    </source>
</evidence>
<feature type="DNA-binding region" description="H-T-H motif" evidence="2">
    <location>
        <begin position="27"/>
        <end position="46"/>
    </location>
</feature>
<dbReference type="Proteomes" id="UP000823823">
    <property type="component" value="Unassembled WGS sequence"/>
</dbReference>
<dbReference type="EMBL" id="DWZH01000038">
    <property type="protein sequence ID" value="HJB09919.1"/>
    <property type="molecule type" value="Genomic_DNA"/>
</dbReference>
<accession>A0A9D2RN30</accession>
<dbReference type="InterPro" id="IPR050109">
    <property type="entry name" value="HTH-type_TetR-like_transc_reg"/>
</dbReference>
<keyword evidence="1 2" id="KW-0238">DNA-binding</keyword>
<dbReference type="PROSITE" id="PS50977">
    <property type="entry name" value="HTH_TETR_2"/>
    <property type="match status" value="1"/>
</dbReference>
<dbReference type="InterPro" id="IPR001647">
    <property type="entry name" value="HTH_TetR"/>
</dbReference>
<reference evidence="4" key="1">
    <citation type="journal article" date="2021" name="PeerJ">
        <title>Extensive microbial diversity within the chicken gut microbiome revealed by metagenomics and culture.</title>
        <authorList>
            <person name="Gilroy R."/>
            <person name="Ravi A."/>
            <person name="Getino M."/>
            <person name="Pursley I."/>
            <person name="Horton D.L."/>
            <person name="Alikhan N.F."/>
            <person name="Baker D."/>
            <person name="Gharbi K."/>
            <person name="Hall N."/>
            <person name="Watson M."/>
            <person name="Adriaenssens E.M."/>
            <person name="Foster-Nyarko E."/>
            <person name="Jarju S."/>
            <person name="Secka A."/>
            <person name="Antonio M."/>
            <person name="Oren A."/>
            <person name="Chaudhuri R.R."/>
            <person name="La Ragione R."/>
            <person name="Hildebrand F."/>
            <person name="Pallen M.J."/>
        </authorList>
    </citation>
    <scope>NUCLEOTIDE SEQUENCE</scope>
    <source>
        <strain evidence="4">ChiHjej13B12-24818</strain>
    </source>
</reference>
<dbReference type="GO" id="GO:0000976">
    <property type="term" value="F:transcription cis-regulatory region binding"/>
    <property type="evidence" value="ECO:0007669"/>
    <property type="project" value="TreeGrafter"/>
</dbReference>
<comment type="caution">
    <text evidence="4">The sequence shown here is derived from an EMBL/GenBank/DDBJ whole genome shotgun (WGS) entry which is preliminary data.</text>
</comment>
<evidence type="ECO:0000256" key="1">
    <source>
        <dbReference type="ARBA" id="ARBA00023125"/>
    </source>
</evidence>
<dbReference type="InterPro" id="IPR036271">
    <property type="entry name" value="Tet_transcr_reg_TetR-rel_C_sf"/>
</dbReference>
<dbReference type="PRINTS" id="PR00455">
    <property type="entry name" value="HTHTETR"/>
</dbReference>
<protein>
    <submittedName>
        <fullName evidence="4">TetR family transcriptional regulator</fullName>
    </submittedName>
</protein>
<name>A0A9D2RN30_9MICO</name>
<gene>
    <name evidence="4" type="ORF">H9786_05235</name>
</gene>
<proteinExistence type="predicted"/>
<dbReference type="PANTHER" id="PTHR30055:SF146">
    <property type="entry name" value="HTH-TYPE TRANSCRIPTIONAL DUAL REGULATOR CECR"/>
    <property type="match status" value="1"/>
</dbReference>
<dbReference type="InterPro" id="IPR041484">
    <property type="entry name" value="TetR_C_25"/>
</dbReference>
<dbReference type="SUPFAM" id="SSF48498">
    <property type="entry name" value="Tetracyclin repressor-like, C-terminal domain"/>
    <property type="match status" value="1"/>
</dbReference>
<dbReference type="InterPro" id="IPR009057">
    <property type="entry name" value="Homeodomain-like_sf"/>
</dbReference>
<evidence type="ECO:0000256" key="2">
    <source>
        <dbReference type="PROSITE-ProRule" id="PRU00335"/>
    </source>
</evidence>
<evidence type="ECO:0000259" key="3">
    <source>
        <dbReference type="PROSITE" id="PS50977"/>
    </source>
</evidence>